<dbReference type="RefSeq" id="NP_490999.3">
    <property type="nucleotide sequence ID" value="NM_058598.5"/>
</dbReference>
<dbReference type="InParanoid" id="O01828"/>
<dbReference type="FunCoup" id="O01828">
    <property type="interactions" value="136"/>
</dbReference>
<evidence type="ECO:0000256" key="2">
    <source>
        <dbReference type="SAM" id="SignalP"/>
    </source>
</evidence>
<feature type="chain" id="PRO_5004156793" evidence="2">
    <location>
        <begin position="18"/>
        <end position="274"/>
    </location>
</feature>
<evidence type="ECO:0000313" key="5">
    <source>
        <dbReference type="WormBase" id="C55C2.3"/>
    </source>
</evidence>
<dbReference type="AlphaFoldDB" id="O01828"/>
<keyword evidence="1" id="KW-0812">Transmembrane</keyword>
<dbReference type="AGR" id="WB:WBGene00016949"/>
<feature type="signal peptide" evidence="2">
    <location>
        <begin position="1"/>
        <end position="17"/>
    </location>
</feature>
<accession>O01828</accession>
<keyword evidence="4" id="KW-1185">Reference proteome</keyword>
<gene>
    <name evidence="3 5" type="ORF">C55C2.3</name>
    <name evidence="3" type="ORF">CELE_C55C2.3</name>
</gene>
<keyword evidence="2" id="KW-0732">Signal</keyword>
<feature type="transmembrane region" description="Helical" evidence="1">
    <location>
        <begin position="232"/>
        <end position="251"/>
    </location>
</feature>
<dbReference type="CTD" id="183849"/>
<dbReference type="Proteomes" id="UP000001940">
    <property type="component" value="Chromosome I"/>
</dbReference>
<sequence>MLRFLVLFVLFFESANTQLVPRASPEFGESRTAYDDFLDILRSSTPCSTYFDALSKIMNRPNLTSRAEEIRAVLSEHFMEMHSSGRNLELIRDILNLYCHAKSYVPLVLNNWTPPSVPERNYTWDMNQESPYTIHFHLARQLEEKYMNKFKKYKKLALNKNNSERESGYTYDQLANRCRILIALMVVQVTFAVLRSAYHFHYYYIDRYVFGEDIEEDELGEAIRRIDDGYNLMYCFFAILIILLCLASEYVKWIYGFDAKYATQYVFSFDGINL</sequence>
<evidence type="ECO:0000256" key="1">
    <source>
        <dbReference type="SAM" id="Phobius"/>
    </source>
</evidence>
<evidence type="ECO:0000313" key="3">
    <source>
        <dbReference type="EMBL" id="CCD68125.1"/>
    </source>
</evidence>
<proteinExistence type="predicted"/>
<dbReference type="HOGENOM" id="CLU_998305_0_0_1"/>
<dbReference type="Bgee" id="WBGene00016949">
    <property type="expression patterns" value="Expressed in material anatomical entity and 2 other cell types or tissues"/>
</dbReference>
<dbReference type="WormBase" id="C55C2.3">
    <property type="protein sequence ID" value="CE45863"/>
    <property type="gene ID" value="WBGene00016949"/>
</dbReference>
<dbReference type="KEGG" id="cel:CELE_C55C2.3"/>
<dbReference type="GeneID" id="183849"/>
<name>O01828_CAEEL</name>
<keyword evidence="1" id="KW-1133">Transmembrane helix</keyword>
<feature type="transmembrane region" description="Helical" evidence="1">
    <location>
        <begin position="180"/>
        <end position="198"/>
    </location>
</feature>
<reference evidence="3 4" key="1">
    <citation type="journal article" date="1998" name="Science">
        <title>Genome sequence of the nematode C. elegans: a platform for investigating biology.</title>
        <authorList>
            <consortium name="The C. elegans sequencing consortium"/>
            <person name="Sulson J.E."/>
            <person name="Waterston R."/>
        </authorList>
    </citation>
    <scope>NUCLEOTIDE SEQUENCE [LARGE SCALE GENOMIC DNA]</scope>
    <source>
        <strain evidence="3 4">Bristol N2</strain>
    </source>
</reference>
<evidence type="ECO:0000313" key="4">
    <source>
        <dbReference type="Proteomes" id="UP000001940"/>
    </source>
</evidence>
<dbReference type="UCSC" id="C55C2.3">
    <property type="organism name" value="c. elegans"/>
</dbReference>
<dbReference type="PaxDb" id="6239-C55C2.3"/>
<dbReference type="EMBL" id="BX284601">
    <property type="protein sequence ID" value="CCD68125.1"/>
    <property type="molecule type" value="Genomic_DNA"/>
</dbReference>
<dbReference type="OrthoDB" id="5817840at2759"/>
<keyword evidence="1" id="KW-0472">Membrane</keyword>
<protein>
    <submittedName>
        <fullName evidence="3">Uncharacterized protein</fullName>
    </submittedName>
</protein>
<organism evidence="3 4">
    <name type="scientific">Caenorhabditis elegans</name>
    <dbReference type="NCBI Taxonomy" id="6239"/>
    <lineage>
        <taxon>Eukaryota</taxon>
        <taxon>Metazoa</taxon>
        <taxon>Ecdysozoa</taxon>
        <taxon>Nematoda</taxon>
        <taxon>Chromadorea</taxon>
        <taxon>Rhabditida</taxon>
        <taxon>Rhabditina</taxon>
        <taxon>Rhabditomorpha</taxon>
        <taxon>Rhabditoidea</taxon>
        <taxon>Rhabditidae</taxon>
        <taxon>Peloderinae</taxon>
        <taxon>Caenorhabditis</taxon>
    </lineage>
</organism>